<reference evidence="1" key="1">
    <citation type="journal article" date="2021" name="New Phytol.">
        <title>Evolutionary innovations through gain and loss of genes in the ectomycorrhizal Boletales.</title>
        <authorList>
            <person name="Wu G."/>
            <person name="Miyauchi S."/>
            <person name="Morin E."/>
            <person name="Kuo A."/>
            <person name="Drula E."/>
            <person name="Varga T."/>
            <person name="Kohler A."/>
            <person name="Feng B."/>
            <person name="Cao Y."/>
            <person name="Lipzen A."/>
            <person name="Daum C."/>
            <person name="Hundley H."/>
            <person name="Pangilinan J."/>
            <person name="Johnson J."/>
            <person name="Barry K."/>
            <person name="LaButti K."/>
            <person name="Ng V."/>
            <person name="Ahrendt S."/>
            <person name="Min B."/>
            <person name="Choi I.G."/>
            <person name="Park H."/>
            <person name="Plett J.M."/>
            <person name="Magnuson J."/>
            <person name="Spatafora J.W."/>
            <person name="Nagy L.G."/>
            <person name="Henrissat B."/>
            <person name="Grigoriev I.V."/>
            <person name="Yang Z.L."/>
            <person name="Xu J."/>
            <person name="Martin F.M."/>
        </authorList>
    </citation>
    <scope>NUCLEOTIDE SEQUENCE</scope>
    <source>
        <strain evidence="1">KUC20120723A-06</strain>
    </source>
</reference>
<protein>
    <submittedName>
        <fullName evidence="1">Uncharacterized protein</fullName>
    </submittedName>
</protein>
<comment type="caution">
    <text evidence="1">The sequence shown here is derived from an EMBL/GenBank/DDBJ whole genome shotgun (WGS) entry which is preliminary data.</text>
</comment>
<sequence>MDDELRDLSTPSAVQEYLKDTVFASHTVTALSGGFCNFTFRIHLVTQHQGRSTYILKYAAPYVAASARKMPFTPERQRIEAEALRLVEKLQPGGTIVTAPAVHHFDDVAHVMIIDDCGEDTRTLKQSMIDGLVSPAMAEEIGSALGHFIGRIHSWIKDPSVDLSLFGTHKEGMILSGFVTYGRLISTLTGKDDIPALSDPLIAMSQTDLQVISDLAAVRIQAVNTTTESFTHGDFWPGNIMVSLRTDPEGGISPKLEKLYVLDWELAKTGLRGLDLGQFCAEIHLLRRFHASCEKPASAMLESFLRTYGHDQDVDVALARTALTHVGAHLVAWGPRVKWGGREETRAIVKEGADLLVGGPFATEGWLQSQLIGPLLQSSNK</sequence>
<accession>A0ACB8BWZ2</accession>
<dbReference type="Proteomes" id="UP000790709">
    <property type="component" value="Unassembled WGS sequence"/>
</dbReference>
<proteinExistence type="predicted"/>
<name>A0ACB8BWZ2_9AGAM</name>
<keyword evidence="2" id="KW-1185">Reference proteome</keyword>
<evidence type="ECO:0000313" key="2">
    <source>
        <dbReference type="Proteomes" id="UP000790709"/>
    </source>
</evidence>
<organism evidence="1 2">
    <name type="scientific">Leucogyrophana mollusca</name>
    <dbReference type="NCBI Taxonomy" id="85980"/>
    <lineage>
        <taxon>Eukaryota</taxon>
        <taxon>Fungi</taxon>
        <taxon>Dikarya</taxon>
        <taxon>Basidiomycota</taxon>
        <taxon>Agaricomycotina</taxon>
        <taxon>Agaricomycetes</taxon>
        <taxon>Agaricomycetidae</taxon>
        <taxon>Boletales</taxon>
        <taxon>Boletales incertae sedis</taxon>
        <taxon>Leucogyrophana</taxon>
    </lineage>
</organism>
<evidence type="ECO:0000313" key="1">
    <source>
        <dbReference type="EMBL" id="KAH7930490.1"/>
    </source>
</evidence>
<dbReference type="EMBL" id="MU266331">
    <property type="protein sequence ID" value="KAH7930490.1"/>
    <property type="molecule type" value="Genomic_DNA"/>
</dbReference>
<gene>
    <name evidence="1" type="ORF">BV22DRAFT_52759</name>
</gene>